<keyword evidence="1" id="KW-0597">Phosphoprotein</keyword>
<protein>
    <submittedName>
        <fullName evidence="3">Response regulator transcription factor</fullName>
    </submittedName>
</protein>
<dbReference type="PANTHER" id="PTHR45566">
    <property type="entry name" value="HTH-TYPE TRANSCRIPTIONAL REGULATOR YHJB-RELATED"/>
    <property type="match status" value="1"/>
</dbReference>
<accession>A0ABX2EHS9</accession>
<keyword evidence="4" id="KW-1185">Reference proteome</keyword>
<dbReference type="InterPro" id="IPR001789">
    <property type="entry name" value="Sig_transdc_resp-reg_receiver"/>
</dbReference>
<evidence type="ECO:0000313" key="4">
    <source>
        <dbReference type="Proteomes" id="UP000737171"/>
    </source>
</evidence>
<name>A0ABX2EHS9_9BURK</name>
<dbReference type="CDD" id="cd17535">
    <property type="entry name" value="REC_NarL-like"/>
    <property type="match status" value="1"/>
</dbReference>
<comment type="caution">
    <text evidence="3">The sequence shown here is derived from an EMBL/GenBank/DDBJ whole genome shotgun (WGS) entry which is preliminary data.</text>
</comment>
<dbReference type="InterPro" id="IPR011006">
    <property type="entry name" value="CheY-like_superfamily"/>
</dbReference>
<evidence type="ECO:0000256" key="1">
    <source>
        <dbReference type="PROSITE-ProRule" id="PRU00169"/>
    </source>
</evidence>
<dbReference type="InterPro" id="IPR051015">
    <property type="entry name" value="EvgA-like"/>
</dbReference>
<gene>
    <name evidence="3" type="ORF">HLB44_14270</name>
</gene>
<evidence type="ECO:0000313" key="3">
    <source>
        <dbReference type="EMBL" id="NRF68155.1"/>
    </source>
</evidence>
<sequence>MIEPRHGAGAGDAPLRCFLVEDNAVIRQNLIATLEEMLAVEVIGSAEDEPAAVQWMRTPGEECDLMIVDIFLKSGTGLGVLARARELCPATRLVVLSNYATPDMRRRCLAMGAERVFDKSAELEEMLDYCAELAEH</sequence>
<feature type="domain" description="Response regulatory" evidence="2">
    <location>
        <begin position="16"/>
        <end position="134"/>
    </location>
</feature>
<dbReference type="PROSITE" id="PS50110">
    <property type="entry name" value="RESPONSE_REGULATORY"/>
    <property type="match status" value="1"/>
</dbReference>
<dbReference type="InterPro" id="IPR058245">
    <property type="entry name" value="NreC/VraR/RcsB-like_REC"/>
</dbReference>
<dbReference type="SUPFAM" id="SSF52172">
    <property type="entry name" value="CheY-like"/>
    <property type="match status" value="1"/>
</dbReference>
<evidence type="ECO:0000259" key="2">
    <source>
        <dbReference type="PROSITE" id="PS50110"/>
    </source>
</evidence>
<proteinExistence type="predicted"/>
<dbReference type="EMBL" id="JABRWJ010000004">
    <property type="protein sequence ID" value="NRF68155.1"/>
    <property type="molecule type" value="Genomic_DNA"/>
</dbReference>
<dbReference type="Proteomes" id="UP000737171">
    <property type="component" value="Unassembled WGS sequence"/>
</dbReference>
<organism evidence="3 4">
    <name type="scientific">Pseudaquabacterium terrae</name>
    <dbReference type="NCBI Taxonomy" id="2732868"/>
    <lineage>
        <taxon>Bacteria</taxon>
        <taxon>Pseudomonadati</taxon>
        <taxon>Pseudomonadota</taxon>
        <taxon>Betaproteobacteria</taxon>
        <taxon>Burkholderiales</taxon>
        <taxon>Sphaerotilaceae</taxon>
        <taxon>Pseudaquabacterium</taxon>
    </lineage>
</organism>
<reference evidence="3 4" key="1">
    <citation type="submission" date="2020-05" db="EMBL/GenBank/DDBJ databases">
        <title>Aquincola sp. isolate from soil.</title>
        <authorList>
            <person name="Han J."/>
            <person name="Kim D.-U."/>
        </authorList>
    </citation>
    <scope>NUCLEOTIDE SEQUENCE [LARGE SCALE GENOMIC DNA]</scope>
    <source>
        <strain evidence="3 4">S2</strain>
    </source>
</reference>
<dbReference type="SMART" id="SM00448">
    <property type="entry name" value="REC"/>
    <property type="match status" value="1"/>
</dbReference>
<dbReference type="Gene3D" id="3.40.50.2300">
    <property type="match status" value="1"/>
</dbReference>
<dbReference type="Pfam" id="PF00072">
    <property type="entry name" value="Response_reg"/>
    <property type="match status" value="1"/>
</dbReference>
<feature type="modified residue" description="4-aspartylphosphate" evidence="1">
    <location>
        <position position="69"/>
    </location>
</feature>
<dbReference type="PANTHER" id="PTHR45566:SF2">
    <property type="entry name" value="NARL SUBFAMILY"/>
    <property type="match status" value="1"/>
</dbReference>